<dbReference type="EMBL" id="KZ613471">
    <property type="protein sequence ID" value="PMD25114.1"/>
    <property type="molecule type" value="Genomic_DNA"/>
</dbReference>
<feature type="transmembrane region" description="Helical" evidence="2">
    <location>
        <begin position="76"/>
        <end position="94"/>
    </location>
</feature>
<sequence>MREPVLDFDVDHYINRFVPRPKLHLLPKPISWFLGYRSEPTPLIGSLVVWFYAFLGAFLGLIVVQAVFQAKGIKDHGAPTVIASLGAAAILEYHTIDSPLSQPRNAILGQALAAIIGVGITKLFQLNSNFENLRWVAGALAVGLSSAFMGFTNTIHPPAGATALLAVTTPEITELGWFLVPLILLGSVLLVAVGCVTNNIQRQFPVYFWTAADLSRPNKEGDIERQDCESGGDGTGIGVINGSPCEKESIEGRPHIMITDRHISIPDWLPLDEEEKSMLEIFRSKLMEDLGSTSSRVTDGTFVHDPDSC</sequence>
<dbReference type="PANTHER" id="PTHR33741:SF5">
    <property type="entry name" value="TRANSMEMBRANE PROTEIN DDB_G0269096-RELATED"/>
    <property type="match status" value="1"/>
</dbReference>
<feature type="region of interest" description="Disordered" evidence="1">
    <location>
        <begin position="219"/>
        <end position="242"/>
    </location>
</feature>
<dbReference type="Pfam" id="PF04982">
    <property type="entry name" value="TM_HPP"/>
    <property type="match status" value="1"/>
</dbReference>
<name>A0A2J6QFR3_9HELO</name>
<proteinExistence type="predicted"/>
<keyword evidence="2" id="KW-1133">Transmembrane helix</keyword>
<evidence type="ECO:0000256" key="2">
    <source>
        <dbReference type="SAM" id="Phobius"/>
    </source>
</evidence>
<feature type="transmembrane region" description="Helical" evidence="2">
    <location>
        <begin position="106"/>
        <end position="124"/>
    </location>
</feature>
<keyword evidence="5" id="KW-1185">Reference proteome</keyword>
<feature type="transmembrane region" description="Helical" evidence="2">
    <location>
        <begin position="43"/>
        <end position="64"/>
    </location>
</feature>
<dbReference type="Proteomes" id="UP000235672">
    <property type="component" value="Unassembled WGS sequence"/>
</dbReference>
<dbReference type="InterPro" id="IPR058581">
    <property type="entry name" value="TM_HPP"/>
</dbReference>
<accession>A0A2J6QFR3</accession>
<dbReference type="OrthoDB" id="2016548at2759"/>
<dbReference type="STRING" id="1745343.A0A2J6QFR3"/>
<evidence type="ECO:0000313" key="4">
    <source>
        <dbReference type="EMBL" id="PMD25114.1"/>
    </source>
</evidence>
<feature type="transmembrane region" description="Helical" evidence="2">
    <location>
        <begin position="175"/>
        <end position="196"/>
    </location>
</feature>
<protein>
    <submittedName>
        <fullName evidence="4">HPP family protein-like protein</fullName>
    </submittedName>
</protein>
<dbReference type="PANTHER" id="PTHR33741">
    <property type="entry name" value="TRANSMEMBRANE PROTEIN DDB_G0269096-RELATED"/>
    <property type="match status" value="1"/>
</dbReference>
<feature type="domain" description="HPP transmembrane region" evidence="3">
    <location>
        <begin position="46"/>
        <end position="205"/>
    </location>
</feature>
<evidence type="ECO:0000256" key="1">
    <source>
        <dbReference type="SAM" id="MobiDB-lite"/>
    </source>
</evidence>
<gene>
    <name evidence="4" type="ORF">NA56DRAFT_470968</name>
</gene>
<reference evidence="4 5" key="1">
    <citation type="submission" date="2016-05" db="EMBL/GenBank/DDBJ databases">
        <title>A degradative enzymes factory behind the ericoid mycorrhizal symbiosis.</title>
        <authorList>
            <consortium name="DOE Joint Genome Institute"/>
            <person name="Martino E."/>
            <person name="Morin E."/>
            <person name="Grelet G."/>
            <person name="Kuo A."/>
            <person name="Kohler A."/>
            <person name="Daghino S."/>
            <person name="Barry K."/>
            <person name="Choi C."/>
            <person name="Cichocki N."/>
            <person name="Clum A."/>
            <person name="Copeland A."/>
            <person name="Hainaut M."/>
            <person name="Haridas S."/>
            <person name="Labutti K."/>
            <person name="Lindquist E."/>
            <person name="Lipzen A."/>
            <person name="Khouja H.-R."/>
            <person name="Murat C."/>
            <person name="Ohm R."/>
            <person name="Olson A."/>
            <person name="Spatafora J."/>
            <person name="Veneault-Fourrey C."/>
            <person name="Henrissat B."/>
            <person name="Grigoriev I."/>
            <person name="Martin F."/>
            <person name="Perotto S."/>
        </authorList>
    </citation>
    <scope>NUCLEOTIDE SEQUENCE [LARGE SCALE GENOMIC DNA]</scope>
    <source>
        <strain evidence="4 5">UAMH 7357</strain>
    </source>
</reference>
<feature type="transmembrane region" description="Helical" evidence="2">
    <location>
        <begin position="136"/>
        <end position="155"/>
    </location>
</feature>
<keyword evidence="2" id="KW-0472">Membrane</keyword>
<organism evidence="4 5">
    <name type="scientific">Hyaloscypha hepaticicola</name>
    <dbReference type="NCBI Taxonomy" id="2082293"/>
    <lineage>
        <taxon>Eukaryota</taxon>
        <taxon>Fungi</taxon>
        <taxon>Dikarya</taxon>
        <taxon>Ascomycota</taxon>
        <taxon>Pezizomycotina</taxon>
        <taxon>Leotiomycetes</taxon>
        <taxon>Helotiales</taxon>
        <taxon>Hyaloscyphaceae</taxon>
        <taxon>Hyaloscypha</taxon>
    </lineage>
</organism>
<evidence type="ECO:0000259" key="3">
    <source>
        <dbReference type="Pfam" id="PF04982"/>
    </source>
</evidence>
<feature type="compositionally biased region" description="Basic and acidic residues" evidence="1">
    <location>
        <begin position="219"/>
        <end position="228"/>
    </location>
</feature>
<dbReference type="AlphaFoldDB" id="A0A2J6QFR3"/>
<dbReference type="InterPro" id="IPR007065">
    <property type="entry name" value="HPP"/>
</dbReference>
<evidence type="ECO:0000313" key="5">
    <source>
        <dbReference type="Proteomes" id="UP000235672"/>
    </source>
</evidence>
<keyword evidence="2" id="KW-0812">Transmembrane</keyword>